<dbReference type="InterPro" id="IPR035979">
    <property type="entry name" value="RBD_domain_sf"/>
</dbReference>
<accession>A0AAD6Q786</accession>
<feature type="transmembrane region" description="Helical" evidence="10">
    <location>
        <begin position="17"/>
        <end position="41"/>
    </location>
</feature>
<feature type="compositionally biased region" description="Basic and acidic residues" evidence="9">
    <location>
        <begin position="132"/>
        <end position="146"/>
    </location>
</feature>
<dbReference type="GO" id="GO:0003729">
    <property type="term" value="F:mRNA binding"/>
    <property type="evidence" value="ECO:0007669"/>
    <property type="project" value="TreeGrafter"/>
</dbReference>
<dbReference type="GO" id="GO:0006397">
    <property type="term" value="P:mRNA processing"/>
    <property type="evidence" value="ECO:0007669"/>
    <property type="project" value="UniProtKB-KW"/>
</dbReference>
<evidence type="ECO:0000256" key="4">
    <source>
        <dbReference type="ARBA" id="ARBA00022664"/>
    </source>
</evidence>
<dbReference type="InterPro" id="IPR012677">
    <property type="entry name" value="Nucleotide-bd_a/b_plait_sf"/>
</dbReference>
<feature type="domain" description="RRM" evidence="11">
    <location>
        <begin position="504"/>
        <end position="582"/>
    </location>
</feature>
<keyword evidence="13" id="KW-1185">Reference proteome</keyword>
<dbReference type="CDD" id="cd21608">
    <property type="entry name" value="RRM2_NsCP33_like"/>
    <property type="match status" value="1"/>
</dbReference>
<dbReference type="InterPro" id="IPR050502">
    <property type="entry name" value="Euk_RNA-bind_prot"/>
</dbReference>
<dbReference type="GO" id="GO:1990904">
    <property type="term" value="C:ribonucleoprotein complex"/>
    <property type="evidence" value="ECO:0007669"/>
    <property type="project" value="UniProtKB-KW"/>
</dbReference>
<keyword evidence="4" id="KW-0507">mRNA processing</keyword>
<dbReference type="FunFam" id="3.30.70.330:FF:001117">
    <property type="entry name" value="RNA-binding (RRM/RBD/RNP motifs) family protein"/>
    <property type="match status" value="1"/>
</dbReference>
<dbReference type="GO" id="GO:1901259">
    <property type="term" value="P:chloroplast rRNA processing"/>
    <property type="evidence" value="ECO:0007669"/>
    <property type="project" value="TreeGrafter"/>
</dbReference>
<name>A0AAD6Q786_9ROSI</name>
<dbReference type="PROSITE" id="PS50102">
    <property type="entry name" value="RRM"/>
    <property type="match status" value="2"/>
</dbReference>
<feature type="domain" description="RRM" evidence="11">
    <location>
        <begin position="413"/>
        <end position="491"/>
    </location>
</feature>
<dbReference type="PANTHER" id="PTHR48025:SF9">
    <property type="entry name" value="OS02G0815200 PROTEIN"/>
    <property type="match status" value="1"/>
</dbReference>
<comment type="subcellular location">
    <subcellularLocation>
        <location evidence="1">Plastid</location>
        <location evidence="1">Chloroplast</location>
    </subcellularLocation>
</comment>
<evidence type="ECO:0000256" key="1">
    <source>
        <dbReference type="ARBA" id="ARBA00004229"/>
    </source>
</evidence>
<dbReference type="InterPro" id="IPR048289">
    <property type="entry name" value="RRM2_NsCP33-like"/>
</dbReference>
<keyword evidence="10" id="KW-1133">Transmembrane helix</keyword>
<evidence type="ECO:0000313" key="12">
    <source>
        <dbReference type="EMBL" id="KAJ6981457.1"/>
    </source>
</evidence>
<dbReference type="GO" id="GO:0009535">
    <property type="term" value="C:chloroplast thylakoid membrane"/>
    <property type="evidence" value="ECO:0007669"/>
    <property type="project" value="TreeGrafter"/>
</dbReference>
<keyword evidence="6 8" id="KW-0694">RNA-binding</keyword>
<proteinExistence type="predicted"/>
<feature type="compositionally biased region" description="Basic and acidic residues" evidence="9">
    <location>
        <begin position="215"/>
        <end position="225"/>
    </location>
</feature>
<feature type="compositionally biased region" description="Basic and acidic residues" evidence="9">
    <location>
        <begin position="186"/>
        <end position="195"/>
    </location>
</feature>
<keyword evidence="7" id="KW-0687">Ribonucleoprotein</keyword>
<feature type="transmembrane region" description="Helical" evidence="10">
    <location>
        <begin position="302"/>
        <end position="320"/>
    </location>
</feature>
<gene>
    <name evidence="12" type="ORF">NC653_024754</name>
</gene>
<dbReference type="Proteomes" id="UP001164929">
    <property type="component" value="Chromosome 10"/>
</dbReference>
<reference evidence="12" key="1">
    <citation type="journal article" date="2023" name="Mol. Ecol. Resour.">
        <title>Chromosome-level genome assembly of a triploid poplar Populus alba 'Berolinensis'.</title>
        <authorList>
            <person name="Chen S."/>
            <person name="Yu Y."/>
            <person name="Wang X."/>
            <person name="Wang S."/>
            <person name="Zhang T."/>
            <person name="Zhou Y."/>
            <person name="He R."/>
            <person name="Meng N."/>
            <person name="Wang Y."/>
            <person name="Liu W."/>
            <person name="Liu Z."/>
            <person name="Liu J."/>
            <person name="Guo Q."/>
            <person name="Huang H."/>
            <person name="Sederoff R.R."/>
            <person name="Wang G."/>
            <person name="Qu G."/>
            <person name="Chen S."/>
        </authorList>
    </citation>
    <scope>NUCLEOTIDE SEQUENCE</scope>
    <source>
        <strain evidence="12">SC-2020</strain>
    </source>
</reference>
<evidence type="ECO:0000313" key="13">
    <source>
        <dbReference type="Proteomes" id="UP001164929"/>
    </source>
</evidence>
<keyword evidence="10" id="KW-0472">Membrane</keyword>
<organism evidence="12 13">
    <name type="scientific">Populus alba x Populus x berolinensis</name>
    <dbReference type="NCBI Taxonomy" id="444605"/>
    <lineage>
        <taxon>Eukaryota</taxon>
        <taxon>Viridiplantae</taxon>
        <taxon>Streptophyta</taxon>
        <taxon>Embryophyta</taxon>
        <taxon>Tracheophyta</taxon>
        <taxon>Spermatophyta</taxon>
        <taxon>Magnoliopsida</taxon>
        <taxon>eudicotyledons</taxon>
        <taxon>Gunneridae</taxon>
        <taxon>Pentapetalae</taxon>
        <taxon>rosids</taxon>
        <taxon>fabids</taxon>
        <taxon>Malpighiales</taxon>
        <taxon>Salicaceae</taxon>
        <taxon>Saliceae</taxon>
        <taxon>Populus</taxon>
    </lineage>
</organism>
<evidence type="ECO:0000256" key="3">
    <source>
        <dbReference type="ARBA" id="ARBA00022640"/>
    </source>
</evidence>
<evidence type="ECO:0000256" key="2">
    <source>
        <dbReference type="ARBA" id="ARBA00022528"/>
    </source>
</evidence>
<dbReference type="EMBL" id="JAQIZT010000010">
    <property type="protein sequence ID" value="KAJ6981457.1"/>
    <property type="molecule type" value="Genomic_DNA"/>
</dbReference>
<comment type="caution">
    <text evidence="12">The sequence shown here is derived from an EMBL/GenBank/DDBJ whole genome shotgun (WGS) entry which is preliminary data.</text>
</comment>
<evidence type="ECO:0000256" key="7">
    <source>
        <dbReference type="ARBA" id="ARBA00023274"/>
    </source>
</evidence>
<dbReference type="InterPro" id="IPR000504">
    <property type="entry name" value="RRM_dom"/>
</dbReference>
<dbReference type="SMART" id="SM00360">
    <property type="entry name" value="RRM"/>
    <property type="match status" value="2"/>
</dbReference>
<evidence type="ECO:0000256" key="6">
    <source>
        <dbReference type="ARBA" id="ARBA00022884"/>
    </source>
</evidence>
<dbReference type="SUPFAM" id="SSF54928">
    <property type="entry name" value="RNA-binding domain, RBD"/>
    <property type="match status" value="2"/>
</dbReference>
<sequence>MGFDGCSGTGQNTGKTVAIIVGGAAGVGFLVIFLLFARGLIKKREGQKWLSGEYISGDGMYPKVKVRTDGRDDQHAHDWSSLLSLKDIQFLCLQDPCVPVKGHQDVSPPIVAKIPKSYVPNVIMPKVSVSEEAEKKSNSTEEDRLNIRASSIPRPRAVLSSPDNDAVIGSNNWTKVARPTASKNNKLMESRHEPCKVVPGQITDASPSNTRKSKNTSDNKSELKVKKWSPPEASSQRRKIATDKPPQKKKSSHYELVVQGNPEKGRSERSASPHQSLMESTYFQVIIPPPITEKTITSTFRVIFLTMAASAAAAAGSSFSPSSIHPFKRMHIKHCPLDHSLLKVSPARIMLASLYRSDYVIEPLSQVAVTWRVPRVSAAFAQEEAPAIASAVEEEELASEEAKGETNEIPVNTKLYFGNLPYNVDSAQLAGIIQEYGSPEMVEVLYHRETGRSRGFAFVTMSSIEDCNAVIENLDESQYMGRLLRVNFSDNPKPKEPLYPETEYKLFVGNLSWSATSESLTQAFQEYGDVVGARVLYDGETGKSRGYGFVCYSTKAEMQTALVSLDGVELEGRALRVSLAQGRKS</sequence>
<evidence type="ECO:0000256" key="5">
    <source>
        <dbReference type="ARBA" id="ARBA00022737"/>
    </source>
</evidence>
<dbReference type="Gene3D" id="3.30.70.330">
    <property type="match status" value="2"/>
</dbReference>
<evidence type="ECO:0000259" key="11">
    <source>
        <dbReference type="PROSITE" id="PS50102"/>
    </source>
</evidence>
<dbReference type="Pfam" id="PF00076">
    <property type="entry name" value="RRM_1"/>
    <property type="match status" value="2"/>
</dbReference>
<protein>
    <recommendedName>
        <fullName evidence="11">RRM domain-containing protein</fullName>
    </recommendedName>
</protein>
<dbReference type="AlphaFoldDB" id="A0AAD6Q786"/>
<keyword evidence="3" id="KW-0934">Plastid</keyword>
<evidence type="ECO:0000256" key="10">
    <source>
        <dbReference type="SAM" id="Phobius"/>
    </source>
</evidence>
<evidence type="ECO:0000256" key="9">
    <source>
        <dbReference type="SAM" id="MobiDB-lite"/>
    </source>
</evidence>
<keyword evidence="5" id="KW-0677">Repeat</keyword>
<keyword evidence="10" id="KW-0812">Transmembrane</keyword>
<keyword evidence="2" id="KW-0150">Chloroplast</keyword>
<dbReference type="FunFam" id="3.30.70.330:FF:000361">
    <property type="entry name" value="28 kDa ribonucleoprotein, chloroplastic"/>
    <property type="match status" value="1"/>
</dbReference>
<feature type="region of interest" description="Disordered" evidence="9">
    <location>
        <begin position="129"/>
        <end position="275"/>
    </location>
</feature>
<evidence type="ECO:0000256" key="8">
    <source>
        <dbReference type="PROSITE-ProRule" id="PRU00176"/>
    </source>
</evidence>
<dbReference type="PANTHER" id="PTHR48025">
    <property type="entry name" value="OS02G0815200 PROTEIN"/>
    <property type="match status" value="1"/>
</dbReference>